<evidence type="ECO:0000313" key="2">
    <source>
        <dbReference type="EMBL" id="KAF7504717.1"/>
    </source>
</evidence>
<dbReference type="InterPro" id="IPR036388">
    <property type="entry name" value="WH-like_DNA-bd_sf"/>
</dbReference>
<dbReference type="AlphaFoldDB" id="A0A8H7E0C2"/>
<dbReference type="SUPFAM" id="SSF88659">
    <property type="entry name" value="Sigma3 and sigma4 domains of RNA polymerase sigma factors"/>
    <property type="match status" value="1"/>
</dbReference>
<name>A0A8H7E0C2_9EURO</name>
<dbReference type="Proteomes" id="UP000606974">
    <property type="component" value="Unassembled WGS sequence"/>
</dbReference>
<accession>A0A8H7E0C2</accession>
<reference evidence="2" key="1">
    <citation type="submission" date="2020-02" db="EMBL/GenBank/DDBJ databases">
        <authorList>
            <person name="Palmer J.M."/>
        </authorList>
    </citation>
    <scope>NUCLEOTIDE SEQUENCE</scope>
    <source>
        <strain evidence="2">EPUS1.4</strain>
        <tissue evidence="2">Thallus</tissue>
    </source>
</reference>
<dbReference type="InterPro" id="IPR013324">
    <property type="entry name" value="RNA_pol_sigma_r3/r4-like"/>
</dbReference>
<evidence type="ECO:0000256" key="1">
    <source>
        <dbReference type="SAM" id="MobiDB-lite"/>
    </source>
</evidence>
<feature type="compositionally biased region" description="Pro residues" evidence="1">
    <location>
        <begin position="153"/>
        <end position="165"/>
    </location>
</feature>
<feature type="region of interest" description="Disordered" evidence="1">
    <location>
        <begin position="64"/>
        <end position="179"/>
    </location>
</feature>
<organism evidence="2 3">
    <name type="scientific">Endocarpon pusillum</name>
    <dbReference type="NCBI Taxonomy" id="364733"/>
    <lineage>
        <taxon>Eukaryota</taxon>
        <taxon>Fungi</taxon>
        <taxon>Dikarya</taxon>
        <taxon>Ascomycota</taxon>
        <taxon>Pezizomycotina</taxon>
        <taxon>Eurotiomycetes</taxon>
        <taxon>Chaetothyriomycetidae</taxon>
        <taxon>Verrucariales</taxon>
        <taxon>Verrucariaceae</taxon>
        <taxon>Endocarpon</taxon>
    </lineage>
</organism>
<protein>
    <submittedName>
        <fullName evidence="2">Uncharacterized protein</fullName>
    </submittedName>
</protein>
<dbReference type="OrthoDB" id="10352278at2759"/>
<dbReference type="Gene3D" id="1.10.10.10">
    <property type="entry name" value="Winged helix-like DNA-binding domain superfamily/Winged helix DNA-binding domain"/>
    <property type="match status" value="1"/>
</dbReference>
<gene>
    <name evidence="2" type="ORF">GJ744_001786</name>
</gene>
<sequence length="179" mass="19408">MPPHGGEIPYEKRVAVICLRLLFGFTYATIGEKLDLKIRSVHQVYSRAMRRTEEHLRNSFVDVAKNVKDAPRSGRPATGRSKRKPRASRAKGQAPPPAQSTETRPEVPGGSAEEQRPLLGPGQVNASVPVSALLRSDAGNRESPAEPAVPSAPSSPRPRPRPQPQAQPQGPGLRLIWPA</sequence>
<feature type="compositionally biased region" description="Basic residues" evidence="1">
    <location>
        <begin position="80"/>
        <end position="89"/>
    </location>
</feature>
<evidence type="ECO:0000313" key="3">
    <source>
        <dbReference type="Proteomes" id="UP000606974"/>
    </source>
</evidence>
<proteinExistence type="predicted"/>
<dbReference type="EMBL" id="JAACFV010000129">
    <property type="protein sequence ID" value="KAF7504717.1"/>
    <property type="molecule type" value="Genomic_DNA"/>
</dbReference>
<comment type="caution">
    <text evidence="2">The sequence shown here is derived from an EMBL/GenBank/DDBJ whole genome shotgun (WGS) entry which is preliminary data.</text>
</comment>
<keyword evidence="3" id="KW-1185">Reference proteome</keyword>